<dbReference type="PANTHER" id="PTHR31984">
    <property type="entry name" value="TRANSPORTER, PUTATIVE (DUF179)-RELATED"/>
    <property type="match status" value="1"/>
</dbReference>
<dbReference type="Gene3D" id="3.40.1740.10">
    <property type="entry name" value="VC0467-like"/>
    <property type="match status" value="1"/>
</dbReference>
<dbReference type="EMBL" id="HBIJ01016087">
    <property type="protein sequence ID" value="CAE0369954.1"/>
    <property type="molecule type" value="Transcribed_RNA"/>
</dbReference>
<protein>
    <submittedName>
        <fullName evidence="1">Uncharacterized protein</fullName>
    </submittedName>
</protein>
<dbReference type="SUPFAM" id="SSF143456">
    <property type="entry name" value="VC0467-like"/>
    <property type="match status" value="1"/>
</dbReference>
<name>A0A7S3K1I4_9STRA</name>
<dbReference type="InterPro" id="IPR003774">
    <property type="entry name" value="AlgH-like"/>
</dbReference>
<dbReference type="AlphaFoldDB" id="A0A7S3K1I4"/>
<sequence length="263" mass="29214">MTYSCIELRVVFLKQELDRIAQKGTIDSSGRLVVDPRSLSDPDKALLDMRQQYLESWQEVILIVEHDPKIGCRGVTLNRPAASRADQRLSTALAQALSADEIVKEQNLSNKKIIDASSFDSAFGQRIAAYVGCPDRSKVMNQKSQAMLIHGIADLENARELSPGLGIFRGGLTDAIQRVKNKQNDPFDFRFFLGSYEWGPGEIEKHIAHGVYKPVACSRAIALKQCIALPQPMWHEIADMLGGSIKEVSRLELMKRNDSSASS</sequence>
<accession>A0A7S3K1I4</accession>
<gene>
    <name evidence="1" type="ORF">ALAG00032_LOCUS10718</name>
</gene>
<evidence type="ECO:0000313" key="1">
    <source>
        <dbReference type="EMBL" id="CAE0369954.1"/>
    </source>
</evidence>
<organism evidence="1">
    <name type="scientific">Aureoumbra lagunensis</name>
    <dbReference type="NCBI Taxonomy" id="44058"/>
    <lineage>
        <taxon>Eukaryota</taxon>
        <taxon>Sar</taxon>
        <taxon>Stramenopiles</taxon>
        <taxon>Ochrophyta</taxon>
        <taxon>Pelagophyceae</taxon>
        <taxon>Pelagomonadales</taxon>
        <taxon>Aureoumbra</taxon>
    </lineage>
</organism>
<reference evidence="1" key="1">
    <citation type="submission" date="2021-01" db="EMBL/GenBank/DDBJ databases">
        <authorList>
            <person name="Corre E."/>
            <person name="Pelletier E."/>
            <person name="Niang G."/>
            <person name="Scheremetjew M."/>
            <person name="Finn R."/>
            <person name="Kale V."/>
            <person name="Holt S."/>
            <person name="Cochrane G."/>
            <person name="Meng A."/>
            <person name="Brown T."/>
            <person name="Cohen L."/>
        </authorList>
    </citation>
    <scope>NUCLEOTIDE SEQUENCE</scope>
    <source>
        <strain evidence="1">CCMP1510</strain>
    </source>
</reference>
<proteinExistence type="predicted"/>
<dbReference type="PANTHER" id="PTHR31984:SF17">
    <property type="entry name" value="TRANSCRIPTIONAL REGULATOR"/>
    <property type="match status" value="1"/>
</dbReference>
<dbReference type="Pfam" id="PF02622">
    <property type="entry name" value="DUF179"/>
    <property type="match status" value="1"/>
</dbReference>